<keyword evidence="1" id="KW-0472">Membrane</keyword>
<keyword evidence="3" id="KW-1185">Reference proteome</keyword>
<reference evidence="3" key="1">
    <citation type="journal article" date="2019" name="Int. J. Syst. Evol. Microbiol.">
        <title>The Global Catalogue of Microorganisms (GCM) 10K type strain sequencing project: providing services to taxonomists for standard genome sequencing and annotation.</title>
        <authorList>
            <consortium name="The Broad Institute Genomics Platform"/>
            <consortium name="The Broad Institute Genome Sequencing Center for Infectious Disease"/>
            <person name="Wu L."/>
            <person name="Ma J."/>
        </authorList>
    </citation>
    <scope>NUCLEOTIDE SEQUENCE [LARGE SCALE GENOMIC DNA]</scope>
    <source>
        <strain evidence="3">CCUG 63419</strain>
    </source>
</reference>
<proteinExistence type="predicted"/>
<evidence type="ECO:0000313" key="2">
    <source>
        <dbReference type="EMBL" id="MFD0950501.1"/>
    </source>
</evidence>
<comment type="caution">
    <text evidence="2">The sequence shown here is derived from an EMBL/GenBank/DDBJ whole genome shotgun (WGS) entry which is preliminary data.</text>
</comment>
<dbReference type="Proteomes" id="UP001597044">
    <property type="component" value="Unassembled WGS sequence"/>
</dbReference>
<feature type="transmembrane region" description="Helical" evidence="1">
    <location>
        <begin position="21"/>
        <end position="43"/>
    </location>
</feature>
<organism evidence="2 3">
    <name type="scientific">Paraperlucidibaca wandonensis</name>
    <dbReference type="NCBI Taxonomy" id="1268273"/>
    <lineage>
        <taxon>Bacteria</taxon>
        <taxon>Pseudomonadati</taxon>
        <taxon>Pseudomonadota</taxon>
        <taxon>Gammaproteobacteria</taxon>
        <taxon>Moraxellales</taxon>
        <taxon>Moraxellaceae</taxon>
        <taxon>Paraperlucidibaca</taxon>
    </lineage>
</organism>
<dbReference type="EMBL" id="JBHTIT010000001">
    <property type="protein sequence ID" value="MFD0950501.1"/>
    <property type="molecule type" value="Genomic_DNA"/>
</dbReference>
<sequence length="146" mass="16087">MESENMSFGEKVKESIVNRAAEGLAVSVSVILIWVVSKIAPAIMPALESNLSKQLLLSLFLASLALNIVFVVLFWTTRKKAEFKLKYGIYWDANKNPHCPNCKIPIAGYAEYQTGTGYYCKPCKKIFPLQDSAGNDVPPSQAVGEL</sequence>
<accession>A0ABW3HGB3</accession>
<name>A0ABW3HGB3_9GAMM</name>
<dbReference type="RefSeq" id="WP_379071257.1">
    <property type="nucleotide sequence ID" value="NZ_JBHTIT010000001.1"/>
</dbReference>
<evidence type="ECO:0000313" key="3">
    <source>
        <dbReference type="Proteomes" id="UP001597044"/>
    </source>
</evidence>
<feature type="transmembrane region" description="Helical" evidence="1">
    <location>
        <begin position="55"/>
        <end position="76"/>
    </location>
</feature>
<gene>
    <name evidence="2" type="ORF">ACFQ0F_08900</name>
</gene>
<keyword evidence="1" id="KW-0812">Transmembrane</keyword>
<evidence type="ECO:0000256" key="1">
    <source>
        <dbReference type="SAM" id="Phobius"/>
    </source>
</evidence>
<protein>
    <submittedName>
        <fullName evidence="2">Uncharacterized protein</fullName>
    </submittedName>
</protein>
<keyword evidence="1" id="KW-1133">Transmembrane helix</keyword>